<dbReference type="PANTHER" id="PTHR37477">
    <property type="entry name" value="COBALT-PRECORRIN-5A HYDROLASE"/>
    <property type="match status" value="1"/>
</dbReference>
<feature type="domain" description="CobE/GbiG C-terminal" evidence="1">
    <location>
        <begin position="12"/>
        <end position="131"/>
    </location>
</feature>
<dbReference type="Gene3D" id="3.30.420.180">
    <property type="entry name" value="CobE/GbiG C-terminal domain"/>
    <property type="match status" value="1"/>
</dbReference>
<reference evidence="2 3" key="1">
    <citation type="submission" date="2019-12" db="EMBL/GenBank/DDBJ databases">
        <title>The complete genome of the thermophilic, anoxygenic phototrophic gammaproteobacterium Thermochromatium tepidum.</title>
        <authorList>
            <person name="Sattley W.M."/>
            <person name="Swingley W.D."/>
            <person name="Burchell B.M."/>
            <person name="Gurbani S.A."/>
            <person name="Kujawa C.M."/>
            <person name="Nuccio D.A."/>
            <person name="Schladweiler J."/>
            <person name="Shaffer K.N."/>
            <person name="Stokes L.M."/>
            <person name="Touchman J.W."/>
            <person name="Blankenship R.E."/>
            <person name="Madigan M.T."/>
        </authorList>
    </citation>
    <scope>NUCLEOTIDE SEQUENCE [LARGE SCALE GENOMIC DNA]</scope>
    <source>
        <strain evidence="2 3">ATCC 43061</strain>
    </source>
</reference>
<proteinExistence type="predicted"/>
<evidence type="ECO:0000259" key="1">
    <source>
        <dbReference type="Pfam" id="PF01890"/>
    </source>
</evidence>
<dbReference type="Pfam" id="PF01890">
    <property type="entry name" value="CbiG_C"/>
    <property type="match status" value="1"/>
</dbReference>
<evidence type="ECO:0000313" key="3">
    <source>
        <dbReference type="Proteomes" id="UP000426424"/>
    </source>
</evidence>
<dbReference type="AlphaFoldDB" id="A0A6I6EG98"/>
<dbReference type="SUPFAM" id="SSF159664">
    <property type="entry name" value="CobE/GbiG C-terminal domain-like"/>
    <property type="match status" value="1"/>
</dbReference>
<dbReference type="KEGG" id="ttp:E6P07_05605"/>
<evidence type="ECO:0000313" key="2">
    <source>
        <dbReference type="EMBL" id="QGU33969.1"/>
    </source>
</evidence>
<keyword evidence="3" id="KW-1185">Reference proteome</keyword>
<dbReference type="InterPro" id="IPR052553">
    <property type="entry name" value="CbiG_hydrolase"/>
</dbReference>
<name>A0A6I6EG98_THETI</name>
<organism evidence="2 3">
    <name type="scientific">Thermochromatium tepidum ATCC 43061</name>
    <dbReference type="NCBI Taxonomy" id="316276"/>
    <lineage>
        <taxon>Bacteria</taxon>
        <taxon>Pseudomonadati</taxon>
        <taxon>Pseudomonadota</taxon>
        <taxon>Gammaproteobacteria</taxon>
        <taxon>Chromatiales</taxon>
        <taxon>Chromatiaceae</taxon>
        <taxon>Thermochromatium</taxon>
    </lineage>
</organism>
<dbReference type="OrthoDB" id="8527556at2"/>
<dbReference type="EMBL" id="CP039268">
    <property type="protein sequence ID" value="QGU33969.1"/>
    <property type="molecule type" value="Genomic_DNA"/>
</dbReference>
<dbReference type="RefSeq" id="WP_153976153.1">
    <property type="nucleotide sequence ID" value="NZ_CP039268.1"/>
</dbReference>
<gene>
    <name evidence="2" type="ORF">E6P07_05605</name>
</gene>
<accession>A0A6I6EG98</accession>
<dbReference type="PANTHER" id="PTHR37477:SF1">
    <property type="entry name" value="COBALT-PRECORRIN-5A HYDROLASE"/>
    <property type="match status" value="1"/>
</dbReference>
<sequence>MDESQLQRIEVAIGVGCQHGASLTTLEQAIDAVLSRLGAVEVGCLASHERKTDEPALLELARLRGWPLRFYPSETLAGVVVPTPSVRAASAVGTPSVAEAAARLAAEGGELLVAKRIHHGEDGKAVTVAVARRTQR</sequence>
<protein>
    <submittedName>
        <fullName evidence="2">Cobalamin biosynthesis protein CbiG</fullName>
    </submittedName>
</protein>
<dbReference type="InterPro" id="IPR002750">
    <property type="entry name" value="CobE/GbiG_C"/>
</dbReference>
<dbReference type="Proteomes" id="UP000426424">
    <property type="component" value="Chromosome"/>
</dbReference>
<dbReference type="GO" id="GO:0009236">
    <property type="term" value="P:cobalamin biosynthetic process"/>
    <property type="evidence" value="ECO:0007669"/>
    <property type="project" value="InterPro"/>
</dbReference>
<dbReference type="InterPro" id="IPR036518">
    <property type="entry name" value="CobE/GbiG_C_sf"/>
</dbReference>